<keyword evidence="2" id="KW-0614">Plasmid</keyword>
<sequence>MNQSAKTEKKGLIQQFKEAHIAVRAFFALIVVAVACSLLFAGEASAVSASGATLHTFFDQMWDEVKGLMTGAPAKAIMGLSILGTIAFSMIKPNLIGFLASVVVILVLANAPTTIDGSLTVTVEALKAGLVH</sequence>
<dbReference type="EMBL" id="CP076856">
    <property type="protein sequence ID" value="QWY79262.1"/>
    <property type="molecule type" value="Genomic_DNA"/>
</dbReference>
<protein>
    <recommendedName>
        <fullName evidence="4">Pili assembly chaperone</fullName>
    </recommendedName>
</protein>
<dbReference type="RefSeq" id="WP_208660805.1">
    <property type="nucleotide sequence ID" value="NZ_CP076856.1"/>
</dbReference>
<evidence type="ECO:0000313" key="2">
    <source>
        <dbReference type="EMBL" id="QWY79262.1"/>
    </source>
</evidence>
<geneLocation type="plasmid" evidence="2 3">
    <name>pNi1-3</name>
</geneLocation>
<proteinExistence type="predicted"/>
<reference evidence="2" key="1">
    <citation type="submission" date="2021-06" db="EMBL/GenBank/DDBJ databases">
        <title>The First Complete Genome Sequence of Species Shewanella decolorationis, from a Bioremediation Competent Strain Ni1-3.</title>
        <authorList>
            <person name="Wang Y."/>
            <person name="Cai X."/>
            <person name="Mao Y."/>
        </authorList>
    </citation>
    <scope>NUCLEOTIDE SEQUENCE</scope>
    <source>
        <plasmid evidence="2">pNi1-3</plasmid>
    </source>
</reference>
<name>A0A8F3E3S1_9GAMM</name>
<feature type="transmembrane region" description="Helical" evidence="1">
    <location>
        <begin position="21"/>
        <end position="41"/>
    </location>
</feature>
<organism evidence="2 3">
    <name type="scientific">Shewanella decolorationis</name>
    <dbReference type="NCBI Taxonomy" id="256839"/>
    <lineage>
        <taxon>Bacteria</taxon>
        <taxon>Pseudomonadati</taxon>
        <taxon>Pseudomonadota</taxon>
        <taxon>Gammaproteobacteria</taxon>
        <taxon>Alteromonadales</taxon>
        <taxon>Shewanellaceae</taxon>
        <taxon>Shewanella</taxon>
    </lineage>
</organism>
<keyword evidence="1" id="KW-1133">Transmembrane helix</keyword>
<evidence type="ECO:0000313" key="3">
    <source>
        <dbReference type="Proteomes" id="UP000321124"/>
    </source>
</evidence>
<gene>
    <name evidence="2" type="ORF">D0436_25360</name>
</gene>
<feature type="transmembrane region" description="Helical" evidence="1">
    <location>
        <begin position="95"/>
        <end position="115"/>
    </location>
</feature>
<accession>A0A8F3E3S1</accession>
<keyword evidence="1" id="KW-0812">Transmembrane</keyword>
<feature type="transmembrane region" description="Helical" evidence="1">
    <location>
        <begin position="68"/>
        <end position="88"/>
    </location>
</feature>
<dbReference type="KEGG" id="sdeo:D0436_25360"/>
<dbReference type="AlphaFoldDB" id="A0A8F3E3S1"/>
<evidence type="ECO:0008006" key="4">
    <source>
        <dbReference type="Google" id="ProtNLM"/>
    </source>
</evidence>
<evidence type="ECO:0000256" key="1">
    <source>
        <dbReference type="SAM" id="Phobius"/>
    </source>
</evidence>
<dbReference type="Proteomes" id="UP000321124">
    <property type="component" value="Plasmid pNi1-3"/>
</dbReference>
<keyword evidence="1" id="KW-0472">Membrane</keyword>